<evidence type="ECO:0000313" key="11">
    <source>
        <dbReference type="Proteomes" id="UP000273786"/>
    </source>
</evidence>
<dbReference type="EC" id="2.7.7.7" evidence="4"/>
<dbReference type="RefSeq" id="WP_148101163.1">
    <property type="nucleotide sequence ID" value="NZ_RQXT01000076.1"/>
</dbReference>
<dbReference type="Gene3D" id="3.40.1170.60">
    <property type="match status" value="1"/>
</dbReference>
<comment type="catalytic activity">
    <reaction evidence="7">
        <text>DNA(n) + a 2'-deoxyribonucleoside 5'-triphosphate = DNA(n+1) + diphosphate</text>
        <dbReference type="Rhea" id="RHEA:22508"/>
        <dbReference type="Rhea" id="RHEA-COMP:17339"/>
        <dbReference type="Rhea" id="RHEA-COMP:17340"/>
        <dbReference type="ChEBI" id="CHEBI:33019"/>
        <dbReference type="ChEBI" id="CHEBI:61560"/>
        <dbReference type="ChEBI" id="CHEBI:173112"/>
        <dbReference type="EC" id="2.7.7.7"/>
    </reaction>
</comment>
<accession>A0A3P3ETG3</accession>
<dbReference type="InterPro" id="IPR050356">
    <property type="entry name" value="SulA_CellDiv_inhibitor"/>
</dbReference>
<evidence type="ECO:0000256" key="2">
    <source>
        <dbReference type="ARBA" id="ARBA00010945"/>
    </source>
</evidence>
<protein>
    <recommendedName>
        <fullName evidence="4">DNA-directed DNA polymerase</fullName>
        <ecNumber evidence="4">2.7.7.7</ecNumber>
    </recommendedName>
</protein>
<dbReference type="InterPro" id="IPR017961">
    <property type="entry name" value="DNA_pol_Y-fam_little_finger"/>
</dbReference>
<feature type="domain" description="UmuC" evidence="8">
    <location>
        <begin position="27"/>
        <end position="150"/>
    </location>
</feature>
<comment type="similarity">
    <text evidence="2">Belongs to the DNA polymerase type-Y family.</text>
</comment>
<name>A0A3P3ETG3_9HYPH</name>
<dbReference type="OrthoDB" id="9788640at2"/>
<dbReference type="Gene3D" id="1.10.150.20">
    <property type="entry name" value="5' to 3' exonuclease, C-terminal subdomain"/>
    <property type="match status" value="1"/>
</dbReference>
<dbReference type="GO" id="GO:0003684">
    <property type="term" value="F:damaged DNA binding"/>
    <property type="evidence" value="ECO:0007669"/>
    <property type="project" value="InterPro"/>
</dbReference>
<dbReference type="PANTHER" id="PTHR35369:SF2">
    <property type="entry name" value="BLR3025 PROTEIN"/>
    <property type="match status" value="1"/>
</dbReference>
<dbReference type="PANTHER" id="PTHR35369">
    <property type="entry name" value="BLR3025 PROTEIN-RELATED"/>
    <property type="match status" value="1"/>
</dbReference>
<evidence type="ECO:0000259" key="8">
    <source>
        <dbReference type="Pfam" id="PF00817"/>
    </source>
</evidence>
<evidence type="ECO:0000256" key="7">
    <source>
        <dbReference type="ARBA" id="ARBA00049244"/>
    </source>
</evidence>
<evidence type="ECO:0000256" key="6">
    <source>
        <dbReference type="ARBA" id="ARBA00025589"/>
    </source>
</evidence>
<comment type="cofactor">
    <cofactor evidence="1">
        <name>Mg(2+)</name>
        <dbReference type="ChEBI" id="CHEBI:18420"/>
    </cofactor>
</comment>
<evidence type="ECO:0000256" key="4">
    <source>
        <dbReference type="ARBA" id="ARBA00012417"/>
    </source>
</evidence>
<feature type="domain" description="DNA polymerase Y-family little finger" evidence="9">
    <location>
        <begin position="247"/>
        <end position="338"/>
    </location>
</feature>
<dbReference type="GO" id="GO:0006281">
    <property type="term" value="P:DNA repair"/>
    <property type="evidence" value="ECO:0007669"/>
    <property type="project" value="InterPro"/>
</dbReference>
<dbReference type="InterPro" id="IPR043502">
    <property type="entry name" value="DNA/RNA_pol_sf"/>
</dbReference>
<comment type="subunit">
    <text evidence="3">Monomer.</text>
</comment>
<dbReference type="Pfam" id="PF00817">
    <property type="entry name" value="IMS"/>
    <property type="match status" value="1"/>
</dbReference>
<comment type="function">
    <text evidence="6">Poorly processive, error-prone DNA polymerase involved in untargeted mutagenesis. Copies undamaged DNA at stalled replication forks, which arise in vivo from mismatched or misaligned primer ends. These misaligned primers can be extended by PolIV. Exhibits no 3'-5' exonuclease (proofreading) activity. May be involved in translesional synthesis, in conjunction with the beta clamp from PolIII.</text>
</comment>
<proteinExistence type="inferred from homology"/>
<dbReference type="InterPro" id="IPR001126">
    <property type="entry name" value="UmuC"/>
</dbReference>
<evidence type="ECO:0000256" key="5">
    <source>
        <dbReference type="ARBA" id="ARBA00022763"/>
    </source>
</evidence>
<organism evidence="10 11">
    <name type="scientific">Mesorhizobium tamadayense</name>
    <dbReference type="NCBI Taxonomy" id="425306"/>
    <lineage>
        <taxon>Bacteria</taxon>
        <taxon>Pseudomonadati</taxon>
        <taxon>Pseudomonadota</taxon>
        <taxon>Alphaproteobacteria</taxon>
        <taxon>Hyphomicrobiales</taxon>
        <taxon>Phyllobacteriaceae</taxon>
        <taxon>Mesorhizobium</taxon>
    </lineage>
</organism>
<feature type="non-terminal residue" evidence="10">
    <location>
        <position position="430"/>
    </location>
</feature>
<keyword evidence="11" id="KW-1185">Reference proteome</keyword>
<keyword evidence="5" id="KW-0227">DNA damage</keyword>
<dbReference type="AlphaFoldDB" id="A0A3P3ETG3"/>
<gene>
    <name evidence="10" type="ORF">EH240_33990</name>
</gene>
<dbReference type="Gene3D" id="3.30.70.270">
    <property type="match status" value="1"/>
</dbReference>
<reference evidence="10 11" key="1">
    <citation type="submission" date="2018-11" db="EMBL/GenBank/DDBJ databases">
        <title>the genome of Mesorhizobium tamadayense DSM 28320.</title>
        <authorList>
            <person name="Gao J."/>
        </authorList>
    </citation>
    <scope>NUCLEOTIDE SEQUENCE [LARGE SCALE GENOMIC DNA]</scope>
    <source>
        <strain evidence="10 11">DSM 28320</strain>
    </source>
</reference>
<dbReference type="CDD" id="cd03468">
    <property type="entry name" value="PolY_like"/>
    <property type="match status" value="1"/>
</dbReference>
<dbReference type="Pfam" id="PF11799">
    <property type="entry name" value="IMS_C"/>
    <property type="match status" value="1"/>
</dbReference>
<evidence type="ECO:0000313" key="10">
    <source>
        <dbReference type="EMBL" id="RRH89517.1"/>
    </source>
</evidence>
<comment type="caution">
    <text evidence="10">The sequence shown here is derived from an EMBL/GenBank/DDBJ whole genome shotgun (WGS) entry which is preliminary data.</text>
</comment>
<evidence type="ECO:0000256" key="1">
    <source>
        <dbReference type="ARBA" id="ARBA00001946"/>
    </source>
</evidence>
<dbReference type="InterPro" id="IPR043128">
    <property type="entry name" value="Rev_trsase/Diguanyl_cyclase"/>
</dbReference>
<dbReference type="SUPFAM" id="SSF56672">
    <property type="entry name" value="DNA/RNA polymerases"/>
    <property type="match status" value="1"/>
</dbReference>
<dbReference type="EMBL" id="RQXT01000076">
    <property type="protein sequence ID" value="RRH89517.1"/>
    <property type="molecule type" value="Genomic_DNA"/>
</dbReference>
<dbReference type="Proteomes" id="UP000273786">
    <property type="component" value="Unassembled WGS sequence"/>
</dbReference>
<evidence type="ECO:0000259" key="9">
    <source>
        <dbReference type="Pfam" id="PF11799"/>
    </source>
</evidence>
<sequence>MPRVVSLFLPMWPTDRFRRKSGDAAPLPETPLVLVGRDGRRRVVLAADAAAQTAGLRIGMPTSKAQALVPGLIVHDTEPDADEMALERLALWALRRYAPIAAADPPDGIVIDTTGADHLHGGEAAMLTEMVERLGAAGFAARAAVADSWGAAHALARFATRQTLVVPSGEIAQAILPLPIAALRLPAVTIDSLRRLGFETVADLAGTPRASLALRFGPELGRRLDQAFGRVSEPIEPIRPEEIVEVRRNFAEPIGAAETIARYTGKLVTELCAELETRGLGARRLDLLFFRVDNRIEAIRAGTATPVRDAKRLTRLLTDKIETIDPGFGIELMRLAASIAEPLRAKQTISSLAEAPEPDVSDVIDILANRVGEDRLYRFAPVQSDVPERSVQRIAPMAPDTGERWPGRWPRPSRLLPRPEPIETVIFHGM</sequence>
<evidence type="ECO:0000256" key="3">
    <source>
        <dbReference type="ARBA" id="ARBA00011245"/>
    </source>
</evidence>